<accession>A0AAN6FCR1</accession>
<protein>
    <submittedName>
        <fullName evidence="2">Uncharacterized protein</fullName>
    </submittedName>
</protein>
<name>A0AAN6FCR1_9PEZI</name>
<dbReference type="EMBL" id="JASUXU010000056">
    <property type="protein sequence ID" value="KAK0314250.1"/>
    <property type="molecule type" value="Genomic_DNA"/>
</dbReference>
<proteinExistence type="predicted"/>
<comment type="caution">
    <text evidence="2">The sequence shown here is derived from an EMBL/GenBank/DDBJ whole genome shotgun (WGS) entry which is preliminary data.</text>
</comment>
<evidence type="ECO:0000313" key="2">
    <source>
        <dbReference type="EMBL" id="KAK0314250.1"/>
    </source>
</evidence>
<dbReference type="AlphaFoldDB" id="A0AAN6FCR1"/>
<dbReference type="Proteomes" id="UP001168146">
    <property type="component" value="Unassembled WGS sequence"/>
</dbReference>
<feature type="compositionally biased region" description="Basic residues" evidence="1">
    <location>
        <begin position="116"/>
        <end position="135"/>
    </location>
</feature>
<evidence type="ECO:0000313" key="3">
    <source>
        <dbReference type="Proteomes" id="UP001168146"/>
    </source>
</evidence>
<evidence type="ECO:0000256" key="1">
    <source>
        <dbReference type="SAM" id="MobiDB-lite"/>
    </source>
</evidence>
<organism evidence="2 3">
    <name type="scientific">Friedmanniomyces endolithicus</name>
    <dbReference type="NCBI Taxonomy" id="329885"/>
    <lineage>
        <taxon>Eukaryota</taxon>
        <taxon>Fungi</taxon>
        <taxon>Dikarya</taxon>
        <taxon>Ascomycota</taxon>
        <taxon>Pezizomycotina</taxon>
        <taxon>Dothideomycetes</taxon>
        <taxon>Dothideomycetidae</taxon>
        <taxon>Mycosphaerellales</taxon>
        <taxon>Teratosphaeriaceae</taxon>
        <taxon>Friedmanniomyces</taxon>
    </lineage>
</organism>
<sequence length="135" mass="15881">MCCHRLFIYTTCGHSTFAPEPLVLCRHAAIPPNSDHSTMCEIIAHPYKSLRLEQLCPPCQRRRDSMLGRIEQCQHVEFDEYKWKVSYAMPMHGKDYWTKKMEDRLAAEEAEGKELARKKRRRLSWKRRSGRSKGG</sequence>
<reference evidence="2" key="1">
    <citation type="submission" date="2021-12" db="EMBL/GenBank/DDBJ databases">
        <title>Black yeast isolated from Biological Soil Crust.</title>
        <authorList>
            <person name="Kurbessoian T."/>
        </authorList>
    </citation>
    <scope>NUCLEOTIDE SEQUENCE</scope>
    <source>
        <strain evidence="2">CCFEE 5208</strain>
    </source>
</reference>
<feature type="region of interest" description="Disordered" evidence="1">
    <location>
        <begin position="111"/>
        <end position="135"/>
    </location>
</feature>
<gene>
    <name evidence="2" type="ORF">LTR82_013175</name>
</gene>